<sequence length="71" mass="8484">MFLPCKYERLVDNSFRILYPEDASHSFWTEINWKKVCFSTRQRPKTYIQALQKCLGKERSLLCNGQLNLLI</sequence>
<name>A0A0K2T253_LEPSM</name>
<evidence type="ECO:0000313" key="1">
    <source>
        <dbReference type="EMBL" id="CDW20149.1"/>
    </source>
</evidence>
<dbReference type="EMBL" id="HACA01002788">
    <property type="protein sequence ID" value="CDW20149.1"/>
    <property type="molecule type" value="Transcribed_RNA"/>
</dbReference>
<accession>A0A0K2T253</accession>
<proteinExistence type="predicted"/>
<organism evidence="1">
    <name type="scientific">Lepeophtheirus salmonis</name>
    <name type="common">Salmon louse</name>
    <name type="synonym">Caligus salmonis</name>
    <dbReference type="NCBI Taxonomy" id="72036"/>
    <lineage>
        <taxon>Eukaryota</taxon>
        <taxon>Metazoa</taxon>
        <taxon>Ecdysozoa</taxon>
        <taxon>Arthropoda</taxon>
        <taxon>Crustacea</taxon>
        <taxon>Multicrustacea</taxon>
        <taxon>Hexanauplia</taxon>
        <taxon>Copepoda</taxon>
        <taxon>Siphonostomatoida</taxon>
        <taxon>Caligidae</taxon>
        <taxon>Lepeophtheirus</taxon>
    </lineage>
</organism>
<reference evidence="1" key="1">
    <citation type="submission" date="2014-05" db="EMBL/GenBank/DDBJ databases">
        <authorList>
            <person name="Chronopoulou M."/>
        </authorList>
    </citation>
    <scope>NUCLEOTIDE SEQUENCE</scope>
    <source>
        <tissue evidence="1">Whole organism</tissue>
    </source>
</reference>
<protein>
    <submittedName>
        <fullName evidence="1">Uncharacterized protein</fullName>
    </submittedName>
</protein>
<dbReference type="AlphaFoldDB" id="A0A0K2T253"/>